<name>A0A3N1D500_9ACTN</name>
<organism evidence="6 7">
    <name type="scientific">Actinocorallia herbida</name>
    <dbReference type="NCBI Taxonomy" id="58109"/>
    <lineage>
        <taxon>Bacteria</taxon>
        <taxon>Bacillati</taxon>
        <taxon>Actinomycetota</taxon>
        <taxon>Actinomycetes</taxon>
        <taxon>Streptosporangiales</taxon>
        <taxon>Thermomonosporaceae</taxon>
        <taxon>Actinocorallia</taxon>
    </lineage>
</organism>
<dbReference type="Gene3D" id="1.10.357.10">
    <property type="entry name" value="Tetracycline Repressor, domain 2"/>
    <property type="match status" value="1"/>
</dbReference>
<evidence type="ECO:0000256" key="4">
    <source>
        <dbReference type="PROSITE-ProRule" id="PRU00335"/>
    </source>
</evidence>
<keyword evidence="1" id="KW-0805">Transcription regulation</keyword>
<dbReference type="EMBL" id="RJKE01000001">
    <property type="protein sequence ID" value="ROO88625.1"/>
    <property type="molecule type" value="Genomic_DNA"/>
</dbReference>
<dbReference type="InterPro" id="IPR036271">
    <property type="entry name" value="Tet_transcr_reg_TetR-rel_C_sf"/>
</dbReference>
<dbReference type="InterPro" id="IPR009057">
    <property type="entry name" value="Homeodomain-like_sf"/>
</dbReference>
<dbReference type="Proteomes" id="UP000272400">
    <property type="component" value="Unassembled WGS sequence"/>
</dbReference>
<accession>A0A3N1D500</accession>
<comment type="caution">
    <text evidence="6">The sequence shown here is derived from an EMBL/GenBank/DDBJ whole genome shotgun (WGS) entry which is preliminary data.</text>
</comment>
<dbReference type="InterPro" id="IPR001647">
    <property type="entry name" value="HTH_TetR"/>
</dbReference>
<dbReference type="GO" id="GO:0000976">
    <property type="term" value="F:transcription cis-regulatory region binding"/>
    <property type="evidence" value="ECO:0007669"/>
    <property type="project" value="TreeGrafter"/>
</dbReference>
<dbReference type="SUPFAM" id="SSF48498">
    <property type="entry name" value="Tetracyclin repressor-like, C-terminal domain"/>
    <property type="match status" value="1"/>
</dbReference>
<sequence length="189" mass="20959">MTEQTSRARLLHAAARLFAELGYDQTTSTLIAGAAGVPVEEIASEFGGRRALYLAVYQEAQSHDLQLVSDHMRPGFTRDDYHRLIDDYIDSIEGSPYLAALWIQRWMNDATDIRDVEQSYAKPQTERLIPALAAIARDGVDAELTLLTLVWTIQMHTVAGSPLGTPGGGPRERARFRAHVHTLVDALFV</sequence>
<evidence type="ECO:0000313" key="6">
    <source>
        <dbReference type="EMBL" id="ROO88625.1"/>
    </source>
</evidence>
<dbReference type="PANTHER" id="PTHR30055:SF234">
    <property type="entry name" value="HTH-TYPE TRANSCRIPTIONAL REGULATOR BETI"/>
    <property type="match status" value="1"/>
</dbReference>
<protein>
    <submittedName>
        <fullName evidence="6">TetR family transcriptional regulator</fullName>
    </submittedName>
</protein>
<reference evidence="6 7" key="1">
    <citation type="submission" date="2018-11" db="EMBL/GenBank/DDBJ databases">
        <title>Sequencing the genomes of 1000 actinobacteria strains.</title>
        <authorList>
            <person name="Klenk H.-P."/>
        </authorList>
    </citation>
    <scope>NUCLEOTIDE SEQUENCE [LARGE SCALE GENOMIC DNA]</scope>
    <source>
        <strain evidence="6 7">DSM 44254</strain>
    </source>
</reference>
<feature type="DNA-binding region" description="H-T-H motif" evidence="4">
    <location>
        <begin position="27"/>
        <end position="46"/>
    </location>
</feature>
<dbReference type="RefSeq" id="WP_148086151.1">
    <property type="nucleotide sequence ID" value="NZ_RJKE01000001.1"/>
</dbReference>
<dbReference type="PROSITE" id="PS50977">
    <property type="entry name" value="HTH_TETR_2"/>
    <property type="match status" value="1"/>
</dbReference>
<dbReference type="GO" id="GO:0003700">
    <property type="term" value="F:DNA-binding transcription factor activity"/>
    <property type="evidence" value="ECO:0007669"/>
    <property type="project" value="TreeGrafter"/>
</dbReference>
<dbReference type="Pfam" id="PF00440">
    <property type="entry name" value="TetR_N"/>
    <property type="match status" value="1"/>
</dbReference>
<gene>
    <name evidence="6" type="ORF">EDD29_6299</name>
</gene>
<dbReference type="SUPFAM" id="SSF46689">
    <property type="entry name" value="Homeodomain-like"/>
    <property type="match status" value="1"/>
</dbReference>
<evidence type="ECO:0000313" key="7">
    <source>
        <dbReference type="Proteomes" id="UP000272400"/>
    </source>
</evidence>
<feature type="domain" description="HTH tetR-type" evidence="5">
    <location>
        <begin position="4"/>
        <end position="64"/>
    </location>
</feature>
<evidence type="ECO:0000256" key="2">
    <source>
        <dbReference type="ARBA" id="ARBA00023125"/>
    </source>
</evidence>
<proteinExistence type="predicted"/>
<dbReference type="AlphaFoldDB" id="A0A3N1D500"/>
<keyword evidence="7" id="KW-1185">Reference proteome</keyword>
<evidence type="ECO:0000256" key="1">
    <source>
        <dbReference type="ARBA" id="ARBA00023015"/>
    </source>
</evidence>
<dbReference type="PANTHER" id="PTHR30055">
    <property type="entry name" value="HTH-TYPE TRANSCRIPTIONAL REGULATOR RUTR"/>
    <property type="match status" value="1"/>
</dbReference>
<keyword evidence="2 4" id="KW-0238">DNA-binding</keyword>
<dbReference type="InterPro" id="IPR050109">
    <property type="entry name" value="HTH-type_TetR-like_transc_reg"/>
</dbReference>
<keyword evidence="3" id="KW-0804">Transcription</keyword>
<evidence type="ECO:0000256" key="3">
    <source>
        <dbReference type="ARBA" id="ARBA00023163"/>
    </source>
</evidence>
<dbReference type="OrthoDB" id="3404594at2"/>
<evidence type="ECO:0000259" key="5">
    <source>
        <dbReference type="PROSITE" id="PS50977"/>
    </source>
</evidence>